<accession>A0AAJ1TVU3</accession>
<dbReference type="RefSeq" id="WP_066924439.1">
    <property type="nucleotide sequence ID" value="NZ_JAJALK010000004.1"/>
</dbReference>
<proteinExistence type="predicted"/>
<organism evidence="1 2">
    <name type="scientific">Methylobacterium brachiatum</name>
    <dbReference type="NCBI Taxonomy" id="269660"/>
    <lineage>
        <taxon>Bacteria</taxon>
        <taxon>Pseudomonadati</taxon>
        <taxon>Pseudomonadota</taxon>
        <taxon>Alphaproteobacteria</taxon>
        <taxon>Hyphomicrobiales</taxon>
        <taxon>Methylobacteriaceae</taxon>
        <taxon>Methylobacterium</taxon>
    </lineage>
</organism>
<protein>
    <submittedName>
        <fullName evidence="1">Uncharacterized protein</fullName>
    </submittedName>
</protein>
<evidence type="ECO:0000313" key="1">
    <source>
        <dbReference type="EMBL" id="MDQ0543453.1"/>
    </source>
</evidence>
<dbReference type="AlphaFoldDB" id="A0AAJ1TVU3"/>
<dbReference type="Proteomes" id="UP001223420">
    <property type="component" value="Unassembled WGS sequence"/>
</dbReference>
<reference evidence="1" key="1">
    <citation type="submission" date="2023-07" db="EMBL/GenBank/DDBJ databases">
        <title>Genomic Encyclopedia of Type Strains, Phase IV (KMG-IV): sequencing the most valuable type-strain genomes for metagenomic binning, comparative biology and taxonomic classification.</title>
        <authorList>
            <person name="Goeker M."/>
        </authorList>
    </citation>
    <scope>NUCLEOTIDE SEQUENCE</scope>
    <source>
        <strain evidence="1">DSM 19569</strain>
    </source>
</reference>
<evidence type="ECO:0000313" key="2">
    <source>
        <dbReference type="Proteomes" id="UP001223420"/>
    </source>
</evidence>
<comment type="caution">
    <text evidence="1">The sequence shown here is derived from an EMBL/GenBank/DDBJ whole genome shotgun (WGS) entry which is preliminary data.</text>
</comment>
<dbReference type="EMBL" id="JAUSWL010000003">
    <property type="protein sequence ID" value="MDQ0543453.1"/>
    <property type="molecule type" value="Genomic_DNA"/>
</dbReference>
<sequence>MSHPHLRLVAETARDEAPAVAPRTHHEQLSLFDFRPVQRVICFPMADLHGEVFARVFSLARPSIVIDARAYPYFDLNALSRQRAFSLFEDTSSHYVHRHIDLRPPSDQCGRWRVRGTAMDVLTAFAQPSDRTVTCLAVLLNGRTDVDVLDEALRHSEAGRPVHWRVETLEGVPGLSS</sequence>
<gene>
    <name evidence="1" type="ORF">QO001_002379</name>
</gene>
<name>A0AAJ1TVU3_9HYPH</name>